<sequence>MSEIDDDALAEAYNKGLELEKAGNHDQAAVHYRQAFSLDPSDPGGVSIRLAAMGHEKSPEKMPDAYVATLFDQHADVFDDILVDQLGYCVPLLLRDLVRKLGIGPFDSLLDLGCGTGLTGVAFADCAKHQTGVDLSERIVELAYDREVYDDLYVGEAVEFLQEFEDEDGSRPRWDLIAATDVFPYLGAIEPILAGAADRLEAKGYFAFSTETLPESTLAGRDYMVGAKQRFAQGEGYLRRGLEAHGFKVLAMDPITVRLEDGEPVPGHLVVAQLAA</sequence>
<keyword evidence="3" id="KW-0489">Methyltransferase</keyword>
<feature type="domain" description="Methyltransferase type 12" evidence="2">
    <location>
        <begin position="110"/>
        <end position="205"/>
    </location>
</feature>
<keyword evidence="4" id="KW-1185">Reference proteome</keyword>
<dbReference type="InterPro" id="IPR019734">
    <property type="entry name" value="TPR_rpt"/>
</dbReference>
<dbReference type="Gene3D" id="3.40.50.150">
    <property type="entry name" value="Vaccinia Virus protein VP39"/>
    <property type="match status" value="1"/>
</dbReference>
<name>A0ABR9CDD9_9HYPH</name>
<dbReference type="CDD" id="cd02440">
    <property type="entry name" value="AdoMet_MTases"/>
    <property type="match status" value="1"/>
</dbReference>
<protein>
    <submittedName>
        <fullName evidence="3">Methyltransferase</fullName>
    </submittedName>
</protein>
<organism evidence="3 4">
    <name type="scientific">Roseibium polysiphoniae</name>
    <dbReference type="NCBI Taxonomy" id="2571221"/>
    <lineage>
        <taxon>Bacteria</taxon>
        <taxon>Pseudomonadati</taxon>
        <taxon>Pseudomonadota</taxon>
        <taxon>Alphaproteobacteria</taxon>
        <taxon>Hyphomicrobiales</taxon>
        <taxon>Stappiaceae</taxon>
        <taxon>Roseibium</taxon>
    </lineage>
</organism>
<proteinExistence type="predicted"/>
<dbReference type="GO" id="GO:0032259">
    <property type="term" value="P:methylation"/>
    <property type="evidence" value="ECO:0007669"/>
    <property type="project" value="UniProtKB-KW"/>
</dbReference>
<dbReference type="SUPFAM" id="SSF48452">
    <property type="entry name" value="TPR-like"/>
    <property type="match status" value="1"/>
</dbReference>
<dbReference type="Pfam" id="PF08242">
    <property type="entry name" value="Methyltransf_12"/>
    <property type="match status" value="1"/>
</dbReference>
<dbReference type="GO" id="GO:0008168">
    <property type="term" value="F:methyltransferase activity"/>
    <property type="evidence" value="ECO:0007669"/>
    <property type="project" value="UniProtKB-KW"/>
</dbReference>
<dbReference type="EMBL" id="JACYXJ010000006">
    <property type="protein sequence ID" value="MBD8877906.1"/>
    <property type="molecule type" value="Genomic_DNA"/>
</dbReference>
<dbReference type="RefSeq" id="WP_192110363.1">
    <property type="nucleotide sequence ID" value="NZ_JACYXJ010000006.1"/>
</dbReference>
<dbReference type="InterPro" id="IPR011990">
    <property type="entry name" value="TPR-like_helical_dom_sf"/>
</dbReference>
<dbReference type="InterPro" id="IPR029063">
    <property type="entry name" value="SAM-dependent_MTases_sf"/>
</dbReference>
<keyword evidence="1" id="KW-0802">TPR repeat</keyword>
<comment type="caution">
    <text evidence="3">The sequence shown here is derived from an EMBL/GenBank/DDBJ whole genome shotgun (WGS) entry which is preliminary data.</text>
</comment>
<reference evidence="3 4" key="1">
    <citation type="submission" date="2020-09" db="EMBL/GenBank/DDBJ databases">
        <title>The genome sequence of type strain Labrenzia polysiphoniae KACC 19711.</title>
        <authorList>
            <person name="Liu Y."/>
        </authorList>
    </citation>
    <scope>NUCLEOTIDE SEQUENCE [LARGE SCALE GENOMIC DNA]</scope>
    <source>
        <strain evidence="3 4">KACC 19711</strain>
    </source>
</reference>
<evidence type="ECO:0000313" key="4">
    <source>
        <dbReference type="Proteomes" id="UP000615687"/>
    </source>
</evidence>
<feature type="repeat" description="TPR" evidence="1">
    <location>
        <begin position="9"/>
        <end position="42"/>
    </location>
</feature>
<keyword evidence="3" id="KW-0808">Transferase</keyword>
<evidence type="ECO:0000313" key="3">
    <source>
        <dbReference type="EMBL" id="MBD8877906.1"/>
    </source>
</evidence>
<accession>A0ABR9CDD9</accession>
<dbReference type="PROSITE" id="PS50005">
    <property type="entry name" value="TPR"/>
    <property type="match status" value="1"/>
</dbReference>
<evidence type="ECO:0000259" key="2">
    <source>
        <dbReference type="Pfam" id="PF08242"/>
    </source>
</evidence>
<dbReference type="SUPFAM" id="SSF53335">
    <property type="entry name" value="S-adenosyl-L-methionine-dependent methyltransferases"/>
    <property type="match status" value="1"/>
</dbReference>
<dbReference type="InterPro" id="IPR013217">
    <property type="entry name" value="Methyltransf_12"/>
</dbReference>
<evidence type="ECO:0000256" key="1">
    <source>
        <dbReference type="PROSITE-ProRule" id="PRU00339"/>
    </source>
</evidence>
<gene>
    <name evidence="3" type="ORF">IG617_16555</name>
</gene>
<dbReference type="Gene3D" id="1.25.40.10">
    <property type="entry name" value="Tetratricopeptide repeat domain"/>
    <property type="match status" value="1"/>
</dbReference>
<dbReference type="Proteomes" id="UP000615687">
    <property type="component" value="Unassembled WGS sequence"/>
</dbReference>